<name>A0A562PHS7_9BURK</name>
<comment type="caution">
    <text evidence="1">The sequence shown here is derived from an EMBL/GenBank/DDBJ whole genome shotgun (WGS) entry which is preliminary data.</text>
</comment>
<dbReference type="AlphaFoldDB" id="A0A562PHS7"/>
<evidence type="ECO:0000313" key="1">
    <source>
        <dbReference type="EMBL" id="TWI43984.1"/>
    </source>
</evidence>
<accession>A0A562PHS7</accession>
<evidence type="ECO:0000313" key="2">
    <source>
        <dbReference type="Proteomes" id="UP000315112"/>
    </source>
</evidence>
<organism evidence="1 2">
    <name type="scientific">Pseudoduganella flava</name>
    <dbReference type="NCBI Taxonomy" id="871742"/>
    <lineage>
        <taxon>Bacteria</taxon>
        <taxon>Pseudomonadati</taxon>
        <taxon>Pseudomonadota</taxon>
        <taxon>Betaproteobacteria</taxon>
        <taxon>Burkholderiales</taxon>
        <taxon>Oxalobacteraceae</taxon>
        <taxon>Telluria group</taxon>
        <taxon>Pseudoduganella</taxon>
    </lineage>
</organism>
<protein>
    <submittedName>
        <fullName evidence="1">Uncharacterized protein</fullName>
    </submittedName>
</protein>
<sequence>MPWTLAHTKSKGRFRQMSFFRLCSALLILTIGSQLLGCDYSNSMQTPMKQGNKVEFNLRESGDTFKSRYSELVKALRQPVGVTFYNVQWPSGKKGAVKINAGSTTLEVDNVLHLSAAQDEAFQNEGIATINVISGISGPNGISHLGARDYLFSALAKLRKAGWAPTIPFGAPRLRGREMLMYKAESGKFTTLDADYVPTLDEWLQLEDLTIWELHGDRAFLKVSFKRQSKSGDPAGLDIYLITYELTSDVNYFRGFVDPLHRGEWKTLLQAELDELAVKRKNIERQLSIRGVHIDTGYKDPVAPE</sequence>
<dbReference type="EMBL" id="VLKW01000010">
    <property type="protein sequence ID" value="TWI43984.1"/>
    <property type="molecule type" value="Genomic_DNA"/>
</dbReference>
<reference evidence="1 2" key="1">
    <citation type="journal article" date="2015" name="Stand. Genomic Sci.">
        <title>Genomic Encyclopedia of Bacterial and Archaeal Type Strains, Phase III: the genomes of soil and plant-associated and newly described type strains.</title>
        <authorList>
            <person name="Whitman W.B."/>
            <person name="Woyke T."/>
            <person name="Klenk H.P."/>
            <person name="Zhou Y."/>
            <person name="Lilburn T.G."/>
            <person name="Beck B.J."/>
            <person name="De Vos P."/>
            <person name="Vandamme P."/>
            <person name="Eisen J.A."/>
            <person name="Garrity G."/>
            <person name="Hugenholtz P."/>
            <person name="Kyrpides N.C."/>
        </authorList>
    </citation>
    <scope>NUCLEOTIDE SEQUENCE [LARGE SCALE GENOMIC DNA]</scope>
    <source>
        <strain evidence="1 2">CGMCC 1.10685</strain>
    </source>
</reference>
<gene>
    <name evidence="1" type="ORF">IP92_04502</name>
</gene>
<dbReference type="Proteomes" id="UP000315112">
    <property type="component" value="Unassembled WGS sequence"/>
</dbReference>
<proteinExistence type="predicted"/>